<gene>
    <name evidence="1" type="ORF">PG999_004576</name>
</gene>
<dbReference type="Proteomes" id="UP001392437">
    <property type="component" value="Unassembled WGS sequence"/>
</dbReference>
<dbReference type="AlphaFoldDB" id="A0AAW0QZQ3"/>
<keyword evidence="2" id="KW-1185">Reference proteome</keyword>
<name>A0AAW0QZQ3_9PEZI</name>
<comment type="caution">
    <text evidence="1">The sequence shown here is derived from an EMBL/GenBank/DDBJ whole genome shotgun (WGS) entry which is preliminary data.</text>
</comment>
<protein>
    <submittedName>
        <fullName evidence="1">Uncharacterized protein</fullName>
    </submittedName>
</protein>
<evidence type="ECO:0000313" key="1">
    <source>
        <dbReference type="EMBL" id="KAK8120456.1"/>
    </source>
</evidence>
<reference evidence="1 2" key="1">
    <citation type="submission" date="2023-01" db="EMBL/GenBank/DDBJ databases">
        <title>Analysis of 21 Apiospora genomes using comparative genomics revels a genus with tremendous synthesis potential of carbohydrate active enzymes and secondary metabolites.</title>
        <authorList>
            <person name="Sorensen T."/>
        </authorList>
    </citation>
    <scope>NUCLEOTIDE SEQUENCE [LARGE SCALE GENOMIC DNA]</scope>
    <source>
        <strain evidence="1 2">CBS 117206</strain>
    </source>
</reference>
<sequence>MLRAVCRGIDNVEMLECVEREEALEERQKATVEPAPSPTPMLPEDFSLGWGAMYPNIQLEPSLLAVRL</sequence>
<dbReference type="EMBL" id="JAQQWP010000004">
    <property type="protein sequence ID" value="KAK8120456.1"/>
    <property type="molecule type" value="Genomic_DNA"/>
</dbReference>
<accession>A0AAW0QZQ3</accession>
<proteinExistence type="predicted"/>
<organism evidence="1 2">
    <name type="scientific">Apiospora kogelbergensis</name>
    <dbReference type="NCBI Taxonomy" id="1337665"/>
    <lineage>
        <taxon>Eukaryota</taxon>
        <taxon>Fungi</taxon>
        <taxon>Dikarya</taxon>
        <taxon>Ascomycota</taxon>
        <taxon>Pezizomycotina</taxon>
        <taxon>Sordariomycetes</taxon>
        <taxon>Xylariomycetidae</taxon>
        <taxon>Amphisphaeriales</taxon>
        <taxon>Apiosporaceae</taxon>
        <taxon>Apiospora</taxon>
    </lineage>
</organism>
<evidence type="ECO:0000313" key="2">
    <source>
        <dbReference type="Proteomes" id="UP001392437"/>
    </source>
</evidence>